<dbReference type="Proteomes" id="UP000189545">
    <property type="component" value="Chromosome"/>
</dbReference>
<evidence type="ECO:0000313" key="1">
    <source>
        <dbReference type="EMBL" id="AQS36615.1"/>
    </source>
</evidence>
<dbReference type="KEGG" id="spsw:Sps_01449"/>
<dbReference type="EMBL" id="CP014782">
    <property type="protein sequence ID" value="AQS36615.1"/>
    <property type="molecule type" value="Genomic_DNA"/>
</dbReference>
<dbReference type="AlphaFoldDB" id="A0A1S6HM54"/>
<reference evidence="1 2" key="1">
    <citation type="submission" date="2016-03" db="EMBL/GenBank/DDBJ databases">
        <title>Complete genome sequence of Shewanella psychrophila WP2, a deep sea bacterium isolated from west Pacific sediment.</title>
        <authorList>
            <person name="Xu G."/>
            <person name="Jian H."/>
        </authorList>
    </citation>
    <scope>NUCLEOTIDE SEQUENCE [LARGE SCALE GENOMIC DNA]</scope>
    <source>
        <strain evidence="1 2">WP2</strain>
    </source>
</reference>
<sequence>MAKRSHEDWAALIKQQPASGLTITAFCHQHKCSTSTFYARKANKAKSTGYLISLFD</sequence>
<name>A0A1S6HM54_9GAMM</name>
<protein>
    <recommendedName>
        <fullName evidence="3">Transposase</fullName>
    </recommendedName>
</protein>
<accession>A0A1S6HM54</accession>
<evidence type="ECO:0008006" key="3">
    <source>
        <dbReference type="Google" id="ProtNLM"/>
    </source>
</evidence>
<dbReference type="RefSeq" id="WP_237158012.1">
    <property type="nucleotide sequence ID" value="NZ_CP014782.1"/>
</dbReference>
<evidence type="ECO:0000313" key="2">
    <source>
        <dbReference type="Proteomes" id="UP000189545"/>
    </source>
</evidence>
<dbReference type="NCBIfam" id="NF047593">
    <property type="entry name" value="IS66_ISAeme5_TnpA"/>
    <property type="match status" value="1"/>
</dbReference>
<keyword evidence="2" id="KW-1185">Reference proteome</keyword>
<proteinExistence type="predicted"/>
<organism evidence="1 2">
    <name type="scientific">Shewanella psychrophila</name>
    <dbReference type="NCBI Taxonomy" id="225848"/>
    <lineage>
        <taxon>Bacteria</taxon>
        <taxon>Pseudomonadati</taxon>
        <taxon>Pseudomonadota</taxon>
        <taxon>Gammaproteobacteria</taxon>
        <taxon>Alteromonadales</taxon>
        <taxon>Shewanellaceae</taxon>
        <taxon>Shewanella</taxon>
    </lineage>
</organism>
<gene>
    <name evidence="1" type="ORF">Sps_01449</name>
</gene>